<evidence type="ECO:0000313" key="2">
    <source>
        <dbReference type="EMBL" id="MBC2242708.1"/>
    </source>
</evidence>
<evidence type="ECO:0000313" key="9">
    <source>
        <dbReference type="Proteomes" id="UP000565628"/>
    </source>
</evidence>
<name>A0A7X0XPL1_9LIST</name>
<gene>
    <name evidence="1" type="ORF">HCA46_03725</name>
    <name evidence="2" type="ORF">HCB25_01440</name>
    <name evidence="3" type="ORF">HCB69_01270</name>
    <name evidence="4" type="ORF">HCC36_01875</name>
    <name evidence="5" type="ORF">HCJ81_03470</name>
</gene>
<evidence type="ECO:0000313" key="8">
    <source>
        <dbReference type="Proteomes" id="UP000550367"/>
    </source>
</evidence>
<protein>
    <recommendedName>
        <fullName evidence="11">Two component regulator three Y domain-containing protein</fullName>
    </recommendedName>
</protein>
<dbReference type="EMBL" id="JAARUV010000001">
    <property type="protein sequence ID" value="MBC1777937.1"/>
    <property type="molecule type" value="Genomic_DNA"/>
</dbReference>
<dbReference type="Proteomes" id="UP000585696">
    <property type="component" value="Unassembled WGS sequence"/>
</dbReference>
<dbReference type="EMBL" id="JAARYY010000001">
    <property type="protein sequence ID" value="MBC2242708.1"/>
    <property type="molecule type" value="Genomic_DNA"/>
</dbReference>
<evidence type="ECO:0000313" key="3">
    <source>
        <dbReference type="EMBL" id="MBC2283005.1"/>
    </source>
</evidence>
<reference evidence="6 7" key="1">
    <citation type="submission" date="2020-03" db="EMBL/GenBank/DDBJ databases">
        <title>Soil Listeria distribution.</title>
        <authorList>
            <person name="Liao J."/>
            <person name="Wiedmann M."/>
        </authorList>
    </citation>
    <scope>NUCLEOTIDE SEQUENCE [LARGE SCALE GENOMIC DNA]</scope>
    <source>
        <strain evidence="5 9">FSL L7-0039</strain>
        <strain evidence="4 6">FSL L7-0051</strain>
        <strain evidence="3 10">FSL L7-0054</strain>
        <strain evidence="2 8">FSL L7-0153</strain>
        <strain evidence="1 7">FSL L7-1017</strain>
    </source>
</reference>
<proteinExistence type="predicted"/>
<sequence length="361" mass="41764">MTSDLIIEKMTTTALTYHEGMLTLRFKALYLLDASYSYAIYIYHNDTVIERKWYQPIGKEEVSVDYRPMYSGSYKIRLFLKKEDRVIINKVSNRLHVDVYNKQTVTTTLDQEQVYYNDNPVKYLFQKAREKSDKLLISFSGLHSQEFNGGNPVYNHFRTLWPCDVNKLFILDEYKGQFCYYMGHHCGHDYERSVIALITTIANDLGIAPENIIASGSSKGGAASLYYSMKYHFGTAIVGAPQIYIAKYLKRRAINNPIITKGFHNLIGPDRAFGERYYDDLILHLLETGNNFPTFIFHVGKGDFHYEEHLKPFLKQCDAKGIPYELDLQNYSDHNQTGQYYAPFLLDSVKAILNDQKEAKS</sequence>
<dbReference type="GO" id="GO:0015031">
    <property type="term" value="P:protein transport"/>
    <property type="evidence" value="ECO:0007669"/>
    <property type="project" value="InterPro"/>
</dbReference>
<dbReference type="Gene3D" id="3.40.50.1820">
    <property type="entry name" value="alpha/beta hydrolase"/>
    <property type="match status" value="1"/>
</dbReference>
<dbReference type="Pfam" id="PF16929">
    <property type="entry name" value="Asp2"/>
    <property type="match status" value="1"/>
</dbReference>
<dbReference type="RefSeq" id="WP_185351626.1">
    <property type="nucleotide sequence ID" value="NZ_JAAROI010000001.1"/>
</dbReference>
<dbReference type="Proteomes" id="UP000547643">
    <property type="component" value="Unassembled WGS sequence"/>
</dbReference>
<dbReference type="SUPFAM" id="SSF53474">
    <property type="entry name" value="alpha/beta-Hydrolases"/>
    <property type="match status" value="1"/>
</dbReference>
<dbReference type="InterPro" id="IPR029058">
    <property type="entry name" value="AB_hydrolase_fold"/>
</dbReference>
<dbReference type="AlphaFoldDB" id="A0A7X0XPL1"/>
<evidence type="ECO:0000313" key="10">
    <source>
        <dbReference type="Proteomes" id="UP000585696"/>
    </source>
</evidence>
<dbReference type="EMBL" id="JAARZT010000003">
    <property type="protein sequence ID" value="MBC2291966.1"/>
    <property type="molecule type" value="Genomic_DNA"/>
</dbReference>
<dbReference type="Proteomes" id="UP000565628">
    <property type="component" value="Unassembled WGS sequence"/>
</dbReference>
<evidence type="ECO:0000313" key="5">
    <source>
        <dbReference type="EMBL" id="MBC2309930.1"/>
    </source>
</evidence>
<dbReference type="EMBL" id="JAASWV010000003">
    <property type="protein sequence ID" value="MBC2309930.1"/>
    <property type="molecule type" value="Genomic_DNA"/>
</dbReference>
<comment type="caution">
    <text evidence="1">The sequence shown here is derived from an EMBL/GenBank/DDBJ whole genome shotgun (WGS) entry which is preliminary data.</text>
</comment>
<dbReference type="EMBL" id="JAARZS010000002">
    <property type="protein sequence ID" value="MBC2283005.1"/>
    <property type="molecule type" value="Genomic_DNA"/>
</dbReference>
<evidence type="ECO:0000313" key="4">
    <source>
        <dbReference type="EMBL" id="MBC2291966.1"/>
    </source>
</evidence>
<evidence type="ECO:0008006" key="11">
    <source>
        <dbReference type="Google" id="ProtNLM"/>
    </source>
</evidence>
<organism evidence="1 7">
    <name type="scientific">Listeria booriae</name>
    <dbReference type="NCBI Taxonomy" id="1552123"/>
    <lineage>
        <taxon>Bacteria</taxon>
        <taxon>Bacillati</taxon>
        <taxon>Bacillota</taxon>
        <taxon>Bacilli</taxon>
        <taxon>Bacillales</taxon>
        <taxon>Listeriaceae</taxon>
        <taxon>Listeria</taxon>
    </lineage>
</organism>
<evidence type="ECO:0000313" key="1">
    <source>
        <dbReference type="EMBL" id="MBC1777937.1"/>
    </source>
</evidence>
<dbReference type="InterPro" id="IPR022267">
    <property type="entry name" value="Asp2"/>
</dbReference>
<dbReference type="Proteomes" id="UP000550367">
    <property type="component" value="Unassembled WGS sequence"/>
</dbReference>
<evidence type="ECO:0000313" key="7">
    <source>
        <dbReference type="Proteomes" id="UP000547643"/>
    </source>
</evidence>
<accession>A0A7X0XPL1</accession>
<dbReference type="Proteomes" id="UP000543005">
    <property type="component" value="Unassembled WGS sequence"/>
</dbReference>
<evidence type="ECO:0000313" key="6">
    <source>
        <dbReference type="Proteomes" id="UP000543005"/>
    </source>
</evidence>